<organism evidence="1 2">
    <name type="scientific">Cryptosporangium aurantiacum</name>
    <dbReference type="NCBI Taxonomy" id="134849"/>
    <lineage>
        <taxon>Bacteria</taxon>
        <taxon>Bacillati</taxon>
        <taxon>Actinomycetota</taxon>
        <taxon>Actinomycetes</taxon>
        <taxon>Cryptosporangiales</taxon>
        <taxon>Cryptosporangiaceae</taxon>
        <taxon>Cryptosporangium</taxon>
    </lineage>
</organism>
<dbReference type="SUPFAM" id="SSF56235">
    <property type="entry name" value="N-terminal nucleophile aminohydrolases (Ntn hydrolases)"/>
    <property type="match status" value="1"/>
</dbReference>
<dbReference type="Pfam" id="PF06267">
    <property type="entry name" value="DUF1028"/>
    <property type="match status" value="1"/>
</dbReference>
<evidence type="ECO:0000313" key="2">
    <source>
        <dbReference type="Proteomes" id="UP000184440"/>
    </source>
</evidence>
<dbReference type="PANTHER" id="PTHR39328">
    <property type="entry name" value="BLL2871 PROTEIN"/>
    <property type="match status" value="1"/>
</dbReference>
<dbReference type="GO" id="GO:0016787">
    <property type="term" value="F:hydrolase activity"/>
    <property type="evidence" value="ECO:0007669"/>
    <property type="project" value="UniProtKB-KW"/>
</dbReference>
<reference evidence="1 2" key="1">
    <citation type="submission" date="2016-11" db="EMBL/GenBank/DDBJ databases">
        <authorList>
            <person name="Jaros S."/>
            <person name="Januszkiewicz K."/>
            <person name="Wedrychowicz H."/>
        </authorList>
    </citation>
    <scope>NUCLEOTIDE SEQUENCE [LARGE SCALE GENOMIC DNA]</scope>
    <source>
        <strain evidence="1 2">DSM 46144</strain>
    </source>
</reference>
<dbReference type="Proteomes" id="UP000184440">
    <property type="component" value="Unassembled WGS sequence"/>
</dbReference>
<sequence>MPEEVSDGSPQVTFSVLGRDPVTGELGVGVASCVLAVGRAVPWAKAGVGVVVTQSQTRRGYGPHALAGLEAGVPADQVLRTLLRRDAGASGRQVAVLAADGVVAVHTGEGCLDTSGDRYGDGWSVQGNLLRSPAVLDAMADAYVHSSLPLAERLLTALEAGEAVGGDLRGRQSAALLVVGGRRLAEPWDAVAVDLRVDHALEPLAQLRQLLSLQRAYEDGDSAMLADAAPDSTRAVHAALDAARRGDLEGARAALAELRRKPEWEEWLRSGAVAGRFPNLTRLLD</sequence>
<gene>
    <name evidence="1" type="ORF">SAMN05443668_105414</name>
</gene>
<keyword evidence="1" id="KW-0378">Hydrolase</keyword>
<dbReference type="Gene3D" id="3.60.20.10">
    <property type="entry name" value="Glutamine Phosphoribosylpyrophosphate, subunit 1, domain 1"/>
    <property type="match status" value="1"/>
</dbReference>
<accession>A0A1M7QUJ3</accession>
<dbReference type="EMBL" id="FRCS01000005">
    <property type="protein sequence ID" value="SHN35558.1"/>
    <property type="molecule type" value="Genomic_DNA"/>
</dbReference>
<proteinExistence type="predicted"/>
<dbReference type="InterPro" id="IPR029055">
    <property type="entry name" value="Ntn_hydrolases_N"/>
</dbReference>
<keyword evidence="2" id="KW-1185">Reference proteome</keyword>
<protein>
    <submittedName>
        <fullName evidence="1">Uncharacterized conserved protein, Ntn-hydrolase superfamily</fullName>
    </submittedName>
</protein>
<dbReference type="AlphaFoldDB" id="A0A1M7QUJ3"/>
<dbReference type="InterPro" id="IPR010430">
    <property type="entry name" value="DUF1028"/>
</dbReference>
<dbReference type="STRING" id="134849.SAMN05443668_105414"/>
<name>A0A1M7QUJ3_9ACTN</name>
<dbReference type="PANTHER" id="PTHR39328:SF1">
    <property type="entry name" value="BLL2871 PROTEIN"/>
    <property type="match status" value="1"/>
</dbReference>
<evidence type="ECO:0000313" key="1">
    <source>
        <dbReference type="EMBL" id="SHN35558.1"/>
    </source>
</evidence>